<evidence type="ECO:0000313" key="2">
    <source>
        <dbReference type="EMBL" id="KAF2257285.1"/>
    </source>
</evidence>
<keyword evidence="3" id="KW-1185">Reference proteome</keyword>
<organism evidence="2 3">
    <name type="scientific">Trematosphaeria pertusa</name>
    <dbReference type="NCBI Taxonomy" id="390896"/>
    <lineage>
        <taxon>Eukaryota</taxon>
        <taxon>Fungi</taxon>
        <taxon>Dikarya</taxon>
        <taxon>Ascomycota</taxon>
        <taxon>Pezizomycotina</taxon>
        <taxon>Dothideomycetes</taxon>
        <taxon>Pleosporomycetidae</taxon>
        <taxon>Pleosporales</taxon>
        <taxon>Massarineae</taxon>
        <taxon>Trematosphaeriaceae</taxon>
        <taxon>Trematosphaeria</taxon>
    </lineage>
</organism>
<dbReference type="AlphaFoldDB" id="A0A6A6J366"/>
<dbReference type="EMBL" id="ML987189">
    <property type="protein sequence ID" value="KAF2257285.1"/>
    <property type="molecule type" value="Genomic_DNA"/>
</dbReference>
<dbReference type="Proteomes" id="UP000800094">
    <property type="component" value="Unassembled WGS sequence"/>
</dbReference>
<feature type="compositionally biased region" description="Polar residues" evidence="1">
    <location>
        <begin position="255"/>
        <end position="266"/>
    </location>
</feature>
<dbReference type="GeneID" id="54576182"/>
<proteinExistence type="predicted"/>
<dbReference type="RefSeq" id="XP_033692289.1">
    <property type="nucleotide sequence ID" value="XM_033822852.1"/>
</dbReference>
<evidence type="ECO:0000313" key="3">
    <source>
        <dbReference type="Proteomes" id="UP000800094"/>
    </source>
</evidence>
<evidence type="ECO:0000256" key="1">
    <source>
        <dbReference type="SAM" id="MobiDB-lite"/>
    </source>
</evidence>
<feature type="region of interest" description="Disordered" evidence="1">
    <location>
        <begin position="234"/>
        <end position="266"/>
    </location>
</feature>
<name>A0A6A6J366_9PLEO</name>
<sequence length="266" mass="29307">MKLQGTHLLPGQSGDGSSMAGCALVTHGRACRCRSPSTSIHAAPLQLQPHGDPSASVCQRRSLCGLVYPTRSKLRRWSRADINLGKCAVDHLDPSRMRPGLNLAAAHPCSVCQHDRALERTARGSAAVKPAVDVQGIPEGMHRHPRAAQLRGQLERRKAKVVCSIEGHRRYDAFSDSHRAGGTSTPPSPVLHRKQILSHRRTQLDLSTIRSEGRIFNLLINVLLHRGDYPVDADATARERPERHYRRPKRLSGAPQKQRTRGSQSS</sequence>
<gene>
    <name evidence="2" type="ORF">BU26DRAFT_40534</name>
</gene>
<protein>
    <submittedName>
        <fullName evidence="2">Uncharacterized protein</fullName>
    </submittedName>
</protein>
<reference evidence="2" key="1">
    <citation type="journal article" date="2020" name="Stud. Mycol.">
        <title>101 Dothideomycetes genomes: a test case for predicting lifestyles and emergence of pathogens.</title>
        <authorList>
            <person name="Haridas S."/>
            <person name="Albert R."/>
            <person name="Binder M."/>
            <person name="Bloem J."/>
            <person name="Labutti K."/>
            <person name="Salamov A."/>
            <person name="Andreopoulos B."/>
            <person name="Baker S."/>
            <person name="Barry K."/>
            <person name="Bills G."/>
            <person name="Bluhm B."/>
            <person name="Cannon C."/>
            <person name="Castanera R."/>
            <person name="Culley D."/>
            <person name="Daum C."/>
            <person name="Ezra D."/>
            <person name="Gonzalez J."/>
            <person name="Henrissat B."/>
            <person name="Kuo A."/>
            <person name="Liang C."/>
            <person name="Lipzen A."/>
            <person name="Lutzoni F."/>
            <person name="Magnuson J."/>
            <person name="Mondo S."/>
            <person name="Nolan M."/>
            <person name="Ohm R."/>
            <person name="Pangilinan J."/>
            <person name="Park H.-J."/>
            <person name="Ramirez L."/>
            <person name="Alfaro M."/>
            <person name="Sun H."/>
            <person name="Tritt A."/>
            <person name="Yoshinaga Y."/>
            <person name="Zwiers L.-H."/>
            <person name="Turgeon B."/>
            <person name="Goodwin S."/>
            <person name="Spatafora J."/>
            <person name="Crous P."/>
            <person name="Grigoriev I."/>
        </authorList>
    </citation>
    <scope>NUCLEOTIDE SEQUENCE</scope>
    <source>
        <strain evidence="2">CBS 122368</strain>
    </source>
</reference>
<accession>A0A6A6J366</accession>